<dbReference type="AlphaFoldDB" id="A0A4R5K761"/>
<sequence length="244" mass="28130">MNSMFMNIAHRGASQYAPENTMAAFYKSLEMGANGLETDLRKSKDGVIILHHDEQLERTTNGTGRPSDYTWKQLQMLDAGSWFSEMYRGERLVSFDTFLYVFGGKPIHLALEMKESGIENEVIQILKEHEELMEKVTITSFDFEILQTIRQRHDSVRLGHLVRQWDEEHLKRLQEIGVIQICPPAETVTPEGVRLLKQHGFEVRAWKVVNESMMKHCLRSGVDGMTINYPDKLNDALQSNVYNL</sequence>
<keyword evidence="3" id="KW-1185">Reference proteome</keyword>
<evidence type="ECO:0000259" key="1">
    <source>
        <dbReference type="PROSITE" id="PS51704"/>
    </source>
</evidence>
<dbReference type="GO" id="GO:0008081">
    <property type="term" value="F:phosphoric diester hydrolase activity"/>
    <property type="evidence" value="ECO:0007669"/>
    <property type="project" value="InterPro"/>
</dbReference>
<dbReference type="Proteomes" id="UP000295636">
    <property type="component" value="Unassembled WGS sequence"/>
</dbReference>
<evidence type="ECO:0000313" key="2">
    <source>
        <dbReference type="EMBL" id="TDF87888.1"/>
    </source>
</evidence>
<dbReference type="PROSITE" id="PS51704">
    <property type="entry name" value="GP_PDE"/>
    <property type="match status" value="1"/>
</dbReference>
<comment type="caution">
    <text evidence="2">The sequence shown here is derived from an EMBL/GenBank/DDBJ whole genome shotgun (WGS) entry which is preliminary data.</text>
</comment>
<dbReference type="InterPro" id="IPR030395">
    <property type="entry name" value="GP_PDE_dom"/>
</dbReference>
<dbReference type="PANTHER" id="PTHR46211:SF14">
    <property type="entry name" value="GLYCEROPHOSPHODIESTER PHOSPHODIESTERASE"/>
    <property type="match status" value="1"/>
</dbReference>
<protein>
    <recommendedName>
        <fullName evidence="1">GP-PDE domain-containing protein</fullName>
    </recommendedName>
</protein>
<evidence type="ECO:0000313" key="3">
    <source>
        <dbReference type="Proteomes" id="UP000295636"/>
    </source>
</evidence>
<name>A0A4R5K761_9BACL</name>
<feature type="domain" description="GP-PDE" evidence="1">
    <location>
        <begin position="5"/>
        <end position="237"/>
    </location>
</feature>
<dbReference type="EMBL" id="SMRT01000046">
    <property type="protein sequence ID" value="TDF87888.1"/>
    <property type="molecule type" value="Genomic_DNA"/>
</dbReference>
<organism evidence="2 3">
    <name type="scientific">Paenibacillus piri</name>
    <dbReference type="NCBI Taxonomy" id="2547395"/>
    <lineage>
        <taxon>Bacteria</taxon>
        <taxon>Bacillati</taxon>
        <taxon>Bacillota</taxon>
        <taxon>Bacilli</taxon>
        <taxon>Bacillales</taxon>
        <taxon>Paenibacillaceae</taxon>
        <taxon>Paenibacillus</taxon>
    </lineage>
</organism>
<dbReference type="PROSITE" id="PS50007">
    <property type="entry name" value="PIPLC_X_DOMAIN"/>
    <property type="match status" value="1"/>
</dbReference>
<accession>A0A4R5K761</accession>
<dbReference type="OrthoDB" id="384721at2"/>
<dbReference type="GO" id="GO:0006629">
    <property type="term" value="P:lipid metabolic process"/>
    <property type="evidence" value="ECO:0007669"/>
    <property type="project" value="InterPro"/>
</dbReference>
<reference evidence="2 3" key="1">
    <citation type="submission" date="2019-03" db="EMBL/GenBank/DDBJ databases">
        <title>This is whole genome sequence of Paenibacillus sp MS74 strain.</title>
        <authorList>
            <person name="Trinh H.N."/>
        </authorList>
    </citation>
    <scope>NUCLEOTIDE SEQUENCE [LARGE SCALE GENOMIC DNA]</scope>
    <source>
        <strain evidence="2 3">MS74</strain>
    </source>
</reference>
<dbReference type="SUPFAM" id="SSF51695">
    <property type="entry name" value="PLC-like phosphodiesterases"/>
    <property type="match status" value="1"/>
</dbReference>
<dbReference type="PANTHER" id="PTHR46211">
    <property type="entry name" value="GLYCEROPHOSPHORYL DIESTER PHOSPHODIESTERASE"/>
    <property type="match status" value="1"/>
</dbReference>
<gene>
    <name evidence="2" type="ORF">E1757_35455</name>
</gene>
<dbReference type="InterPro" id="IPR017946">
    <property type="entry name" value="PLC-like_Pdiesterase_TIM-brl"/>
</dbReference>
<dbReference type="Gene3D" id="3.20.20.190">
    <property type="entry name" value="Phosphatidylinositol (PI) phosphodiesterase"/>
    <property type="match status" value="1"/>
</dbReference>
<dbReference type="Pfam" id="PF03009">
    <property type="entry name" value="GDPD"/>
    <property type="match status" value="1"/>
</dbReference>
<proteinExistence type="predicted"/>